<dbReference type="InterPro" id="IPR018247">
    <property type="entry name" value="EF_Hand_1_Ca_BS"/>
</dbReference>
<evidence type="ECO:0000313" key="5">
    <source>
        <dbReference type="EMBL" id="TWT40627.1"/>
    </source>
</evidence>
<evidence type="ECO:0000256" key="3">
    <source>
        <dbReference type="SAM" id="SignalP"/>
    </source>
</evidence>
<dbReference type="GO" id="GO:0004553">
    <property type="term" value="F:hydrolase activity, hydrolyzing O-glycosyl compounds"/>
    <property type="evidence" value="ECO:0007669"/>
    <property type="project" value="InterPro"/>
</dbReference>
<comment type="caution">
    <text evidence="5">The sequence shown here is derived from an EMBL/GenBank/DDBJ whole genome shotgun (WGS) entry which is preliminary data.</text>
</comment>
<name>A0A5C5VR55_9BACT</name>
<dbReference type="PROSITE" id="PS00018">
    <property type="entry name" value="EF_HAND_1"/>
    <property type="match status" value="2"/>
</dbReference>
<dbReference type="GO" id="GO:0000272">
    <property type="term" value="P:polysaccharide catabolic process"/>
    <property type="evidence" value="ECO:0007669"/>
    <property type="project" value="InterPro"/>
</dbReference>
<dbReference type="PROSITE" id="PS51762">
    <property type="entry name" value="GH16_2"/>
    <property type="match status" value="1"/>
</dbReference>
<dbReference type="SUPFAM" id="SSF63446">
    <property type="entry name" value="Type I dockerin domain"/>
    <property type="match status" value="1"/>
</dbReference>
<feature type="region of interest" description="Disordered" evidence="2">
    <location>
        <begin position="374"/>
        <end position="409"/>
    </location>
</feature>
<evidence type="ECO:0000256" key="2">
    <source>
        <dbReference type="SAM" id="MobiDB-lite"/>
    </source>
</evidence>
<dbReference type="InterPro" id="IPR013320">
    <property type="entry name" value="ConA-like_dom_sf"/>
</dbReference>
<dbReference type="EC" id="3.2.1.178" evidence="5"/>
<sequence precursor="true">MTHPSRLVAAGNLLALVLAAPSVAAPPVGQGVAWLPIESLSDEFNTLHPNPRGDGIDDSKWWDDHPRWSGRMPSQFSAANSWVADGALNLRATPVAGVSTVPSGTDEQRNTHWIDTAAVVSKTQATAGSYFEASIKTADISLPSSFWFRMNSKSEIDVIENIGNPSRPGLEHRRSEMSFNTHFYNPPPDIAIGGNAQMTDESGDPLLSAENFITYAVWWKSPNEIVFYYNDVEVASVAPGGPFDEGLHMIFDMEAFHWVGFPSITDLLDPSKNTMQVDWVRAYLAVDLLPGDYDSNGSVDSRDYAQWRTDFGLTGGELASDGNGDGVVDAADYVVWRDAVVGGVGPASTPEPAGVSLAAVLIASSCCTRRRSRQLNASARRGHRRPTDVASSRVLVGNDETESARAPAG</sequence>
<comment type="similarity">
    <text evidence="1">Belongs to the glycosyl hydrolase 16 family.</text>
</comment>
<dbReference type="SUPFAM" id="SSF49899">
    <property type="entry name" value="Concanavalin A-like lectins/glucanases"/>
    <property type="match status" value="1"/>
</dbReference>
<dbReference type="InterPro" id="IPR000757">
    <property type="entry name" value="Beta-glucanase-like"/>
</dbReference>
<keyword evidence="5" id="KW-0326">Glycosidase</keyword>
<dbReference type="OrthoDB" id="9809583at2"/>
<feature type="chain" id="PRO_5023083171" evidence="3">
    <location>
        <begin position="25"/>
        <end position="409"/>
    </location>
</feature>
<dbReference type="EMBL" id="SJPH01000011">
    <property type="protein sequence ID" value="TWT40627.1"/>
    <property type="molecule type" value="Genomic_DNA"/>
</dbReference>
<evidence type="ECO:0000259" key="4">
    <source>
        <dbReference type="PROSITE" id="PS51762"/>
    </source>
</evidence>
<dbReference type="AlphaFoldDB" id="A0A5C5VR55"/>
<proteinExistence type="inferred from homology"/>
<feature type="domain" description="GH16" evidence="4">
    <location>
        <begin position="30"/>
        <end position="288"/>
    </location>
</feature>
<accession>A0A5C5VR55</accession>
<reference evidence="5 6" key="1">
    <citation type="submission" date="2019-02" db="EMBL/GenBank/DDBJ databases">
        <title>Deep-cultivation of Planctomycetes and their phenomic and genomic characterization uncovers novel biology.</title>
        <authorList>
            <person name="Wiegand S."/>
            <person name="Jogler M."/>
            <person name="Boedeker C."/>
            <person name="Pinto D."/>
            <person name="Vollmers J."/>
            <person name="Rivas-Marin E."/>
            <person name="Kohn T."/>
            <person name="Peeters S.H."/>
            <person name="Heuer A."/>
            <person name="Rast P."/>
            <person name="Oberbeckmann S."/>
            <person name="Bunk B."/>
            <person name="Jeske O."/>
            <person name="Meyerdierks A."/>
            <person name="Storesund J.E."/>
            <person name="Kallscheuer N."/>
            <person name="Luecker S."/>
            <person name="Lage O.M."/>
            <person name="Pohl T."/>
            <person name="Merkel B.J."/>
            <person name="Hornburger P."/>
            <person name="Mueller R.-W."/>
            <person name="Bruemmer F."/>
            <person name="Labrenz M."/>
            <person name="Spormann A.M."/>
            <person name="Op Den Camp H."/>
            <person name="Overmann J."/>
            <person name="Amann R."/>
            <person name="Jetten M.S.M."/>
            <person name="Mascher T."/>
            <person name="Medema M.H."/>
            <person name="Devos D.P."/>
            <person name="Kaster A.-K."/>
            <person name="Ovreas L."/>
            <person name="Rohde M."/>
            <person name="Galperin M.Y."/>
            <person name="Jogler C."/>
        </authorList>
    </citation>
    <scope>NUCLEOTIDE SEQUENCE [LARGE SCALE GENOMIC DNA]</scope>
    <source>
        <strain evidence="5 6">Pla111</strain>
    </source>
</reference>
<feature type="signal peptide" evidence="3">
    <location>
        <begin position="1"/>
        <end position="24"/>
    </location>
</feature>
<dbReference type="Proteomes" id="UP000318995">
    <property type="component" value="Unassembled WGS sequence"/>
</dbReference>
<keyword evidence="5" id="KW-0378">Hydrolase</keyword>
<gene>
    <name evidence="5" type="primary">porA_1</name>
    <name evidence="5" type="ORF">Pla111_32720</name>
</gene>
<organism evidence="5 6">
    <name type="scientific">Botrimarina hoheduenensis</name>
    <dbReference type="NCBI Taxonomy" id="2528000"/>
    <lineage>
        <taxon>Bacteria</taxon>
        <taxon>Pseudomonadati</taxon>
        <taxon>Planctomycetota</taxon>
        <taxon>Planctomycetia</taxon>
        <taxon>Pirellulales</taxon>
        <taxon>Lacipirellulaceae</taxon>
        <taxon>Botrimarina</taxon>
    </lineage>
</organism>
<protein>
    <submittedName>
        <fullName evidence="5">Beta-porphyranase A</fullName>
        <ecNumber evidence="5">3.2.1.178</ecNumber>
    </submittedName>
</protein>
<evidence type="ECO:0000313" key="6">
    <source>
        <dbReference type="Proteomes" id="UP000318995"/>
    </source>
</evidence>
<dbReference type="RefSeq" id="WP_146575465.1">
    <property type="nucleotide sequence ID" value="NZ_SJPH01000011.1"/>
</dbReference>
<evidence type="ECO:0000256" key="1">
    <source>
        <dbReference type="ARBA" id="ARBA00006865"/>
    </source>
</evidence>
<dbReference type="Gene3D" id="2.60.120.200">
    <property type="match status" value="1"/>
</dbReference>
<keyword evidence="6" id="KW-1185">Reference proteome</keyword>
<dbReference type="InterPro" id="IPR036439">
    <property type="entry name" value="Dockerin_dom_sf"/>
</dbReference>
<keyword evidence="3" id="KW-0732">Signal</keyword>